<comment type="similarity">
    <text evidence="2">Belongs to the transpeptidase family.</text>
</comment>
<dbReference type="GO" id="GO:0071555">
    <property type="term" value="P:cell wall organization"/>
    <property type="evidence" value="ECO:0007669"/>
    <property type="project" value="TreeGrafter"/>
</dbReference>
<evidence type="ECO:0000259" key="5">
    <source>
        <dbReference type="Pfam" id="PF00905"/>
    </source>
</evidence>
<dbReference type="PATRIC" id="fig|47500.8.peg.2468"/>
<feature type="domain" description="Penicillin-binding protein transpeptidase" evidence="5">
    <location>
        <begin position="275"/>
        <end position="584"/>
    </location>
</feature>
<dbReference type="GO" id="GO:0051301">
    <property type="term" value="P:cell division"/>
    <property type="evidence" value="ECO:0007669"/>
    <property type="project" value="UniProtKB-KW"/>
</dbReference>
<dbReference type="PANTHER" id="PTHR30627">
    <property type="entry name" value="PEPTIDOGLYCAN D,D-TRANSPEPTIDASE"/>
    <property type="match status" value="1"/>
</dbReference>
<evidence type="ECO:0000313" key="7">
    <source>
        <dbReference type="EMBL" id="KON95158.1"/>
    </source>
</evidence>
<dbReference type="GO" id="GO:0071972">
    <property type="term" value="F:peptidoglycan L,D-transpeptidase activity"/>
    <property type="evidence" value="ECO:0007669"/>
    <property type="project" value="TreeGrafter"/>
</dbReference>
<dbReference type="EMBL" id="FNED01000008">
    <property type="protein sequence ID" value="SDI81497.1"/>
    <property type="molecule type" value="Genomic_DNA"/>
</dbReference>
<evidence type="ECO:0000256" key="2">
    <source>
        <dbReference type="ARBA" id="ARBA00007171"/>
    </source>
</evidence>
<dbReference type="EMBL" id="LGUG01000004">
    <property type="protein sequence ID" value="KON95158.1"/>
    <property type="molecule type" value="Genomic_DNA"/>
</dbReference>
<feature type="transmembrane region" description="Helical" evidence="4">
    <location>
        <begin position="12"/>
        <end position="30"/>
    </location>
</feature>
<evidence type="ECO:0000313" key="10">
    <source>
        <dbReference type="Proteomes" id="UP000182836"/>
    </source>
</evidence>
<accession>A0A0D1XKU4</accession>
<dbReference type="SUPFAM" id="SSF56601">
    <property type="entry name" value="beta-lactamase/transpeptidase-like"/>
    <property type="match status" value="1"/>
</dbReference>
<keyword evidence="8" id="KW-0131">Cell cycle</keyword>
<gene>
    <name evidence="7" type="ORF">AF333_06345</name>
    <name evidence="8" type="ORF">SAMN04487909_10836</name>
</gene>
<evidence type="ECO:0000259" key="6">
    <source>
        <dbReference type="Pfam" id="PF03717"/>
    </source>
</evidence>
<keyword evidence="4" id="KW-1133">Transmembrane helix</keyword>
<comment type="subcellular location">
    <subcellularLocation>
        <location evidence="1">Membrane</location>
    </subcellularLocation>
</comment>
<feature type="domain" description="Penicillin-binding protein dimerisation" evidence="6">
    <location>
        <begin position="63"/>
        <end position="233"/>
    </location>
</feature>
<dbReference type="InterPro" id="IPR001460">
    <property type="entry name" value="PCN-bd_Tpept"/>
</dbReference>
<sequence length="607" mass="67404">MPLNRKKRRMFIVLVIFTFLYTGIITRLGWIQVIGTHSFSPHNVDLVERAVAQRREKLVLDTGRGMIYDRKGVPLTGEEQTGLAVFPLVRYSLDENEKIGKLGHILGITEEETRLFLLSVKHAGFWQDRNGKIVPLHEDQARQIRELNIAGIVPLPVTTRYPKDGVAHHVIGYIGQNAKLIQDKYQEDLEAGVLRTTSKVGVAGLERAFQPFLAGVGEKSVSYFVDGRGNPLNGLDVRLNETENSFYPLTLVSTIDAGIQKQLEAAFDASSVDKGAAVVLDIKTRDVLAMVSRPDFDPSKLNTSPDTWKNRAVKQAIPGSVFKIVVAVAALEEGIVKPEDHFMCHGKLGKYGFSCWKKEGHGDITFEQAFEQSCNITFAEIAKKVGPEKLQLYAKKMGLNQQIGWEKLPFYKLGKFQQIDGEDKGRVFAHDMPNGDEGILIQTSIGQRDVQLTPLQAANMAAIIADDGKKQKVRVVQSINYRNGTTFYRFEDRPLDGADISPATARMLRSFMEGVVDHGTAIMLKGLPWQVAGKSGTAQTVVQGEARNNQWFVGFAPRENPRYAIAVLAEEQPTSGVNQATKLFGSFITDLAQEEKVESTVNYEGER</sequence>
<dbReference type="GeneID" id="42304821"/>
<dbReference type="Proteomes" id="UP000182836">
    <property type="component" value="Unassembled WGS sequence"/>
</dbReference>
<keyword evidence="4" id="KW-0812">Transmembrane</keyword>
<evidence type="ECO:0000256" key="4">
    <source>
        <dbReference type="SAM" id="Phobius"/>
    </source>
</evidence>
<keyword evidence="8" id="KW-0132">Cell division</keyword>
<keyword evidence="3 4" id="KW-0472">Membrane</keyword>
<dbReference type="GO" id="GO:0008658">
    <property type="term" value="F:penicillin binding"/>
    <property type="evidence" value="ECO:0007669"/>
    <property type="project" value="InterPro"/>
</dbReference>
<dbReference type="InterPro" id="IPR005311">
    <property type="entry name" value="PBP_dimer"/>
</dbReference>
<evidence type="ECO:0000256" key="3">
    <source>
        <dbReference type="ARBA" id="ARBA00023136"/>
    </source>
</evidence>
<dbReference type="STRING" id="47500.AF333_06345"/>
<dbReference type="Proteomes" id="UP000037269">
    <property type="component" value="Unassembled WGS sequence"/>
</dbReference>
<dbReference type="InterPro" id="IPR050515">
    <property type="entry name" value="Beta-lactam/transpept"/>
</dbReference>
<keyword evidence="9" id="KW-1185">Reference proteome</keyword>
<dbReference type="GO" id="GO:0005886">
    <property type="term" value="C:plasma membrane"/>
    <property type="evidence" value="ECO:0007669"/>
    <property type="project" value="TreeGrafter"/>
</dbReference>
<dbReference type="InterPro" id="IPR012338">
    <property type="entry name" value="Beta-lactam/transpept-like"/>
</dbReference>
<reference evidence="8 10" key="2">
    <citation type="submission" date="2016-10" db="EMBL/GenBank/DDBJ databases">
        <authorList>
            <person name="de Groot N.N."/>
        </authorList>
    </citation>
    <scope>NUCLEOTIDE SEQUENCE [LARGE SCALE GENOMIC DNA]</scope>
    <source>
        <strain evidence="8 10">DSM 2895</strain>
    </source>
</reference>
<dbReference type="SUPFAM" id="SSF56519">
    <property type="entry name" value="Penicillin binding protein dimerisation domain"/>
    <property type="match status" value="1"/>
</dbReference>
<evidence type="ECO:0000256" key="1">
    <source>
        <dbReference type="ARBA" id="ARBA00004370"/>
    </source>
</evidence>
<dbReference type="PANTHER" id="PTHR30627:SF24">
    <property type="entry name" value="PENICILLIN-BINDING PROTEIN 4B"/>
    <property type="match status" value="1"/>
</dbReference>
<name>A0A0D1XKU4_ANEMI</name>
<dbReference type="Pfam" id="PF00905">
    <property type="entry name" value="Transpeptidase"/>
    <property type="match status" value="1"/>
</dbReference>
<organism evidence="7 9">
    <name type="scientific">Aneurinibacillus migulanus</name>
    <name type="common">Bacillus migulanus</name>
    <dbReference type="NCBI Taxonomy" id="47500"/>
    <lineage>
        <taxon>Bacteria</taxon>
        <taxon>Bacillati</taxon>
        <taxon>Bacillota</taxon>
        <taxon>Bacilli</taxon>
        <taxon>Bacillales</taxon>
        <taxon>Paenibacillaceae</taxon>
        <taxon>Aneurinibacillus group</taxon>
        <taxon>Aneurinibacillus</taxon>
    </lineage>
</organism>
<dbReference type="InterPro" id="IPR036138">
    <property type="entry name" value="PBP_dimer_sf"/>
</dbReference>
<proteinExistence type="inferred from homology"/>
<reference evidence="7 9" key="1">
    <citation type="submission" date="2015-07" db="EMBL/GenBank/DDBJ databases">
        <title>Fjat-14205 dsm 2895.</title>
        <authorList>
            <person name="Liu B."/>
            <person name="Wang J."/>
            <person name="Zhu Y."/>
            <person name="Liu G."/>
            <person name="Chen Q."/>
            <person name="Chen Z."/>
            <person name="Lan J."/>
            <person name="Che J."/>
            <person name="Ge C."/>
            <person name="Shi H."/>
            <person name="Pan Z."/>
            <person name="Liu X."/>
        </authorList>
    </citation>
    <scope>NUCLEOTIDE SEQUENCE [LARGE SCALE GENOMIC DNA]</scope>
    <source>
        <strain evidence="7 9">DSM 2895</strain>
    </source>
</reference>
<protein>
    <submittedName>
        <fullName evidence="8">Cell division protein FtsI/penicillin-binding protein 2</fullName>
    </submittedName>
</protein>
<evidence type="ECO:0000313" key="8">
    <source>
        <dbReference type="EMBL" id="SDI81497.1"/>
    </source>
</evidence>
<dbReference type="Pfam" id="PF03717">
    <property type="entry name" value="PBP_dimer"/>
    <property type="match status" value="1"/>
</dbReference>
<dbReference type="AlphaFoldDB" id="A0A0D1XKU4"/>
<dbReference type="Gene3D" id="3.90.1310.10">
    <property type="entry name" value="Penicillin-binding protein 2a (Domain 2)"/>
    <property type="match status" value="1"/>
</dbReference>
<dbReference type="RefSeq" id="WP_043067391.1">
    <property type="nucleotide sequence ID" value="NZ_BJOA01000059.1"/>
</dbReference>
<evidence type="ECO:0000313" key="9">
    <source>
        <dbReference type="Proteomes" id="UP000037269"/>
    </source>
</evidence>
<dbReference type="Gene3D" id="3.40.710.10">
    <property type="entry name" value="DD-peptidase/beta-lactamase superfamily"/>
    <property type="match status" value="1"/>
</dbReference>
<dbReference type="OrthoDB" id="2985542at2"/>